<sequence>MFAYRAAYEDLQEAFGNNIIAYYIHYATHGMQENRSITTVPQAVKAGITVTGLRGQVIARPVPVVITPTEETNQEETNHEETGNPVVIPETPSPEPVPVPSATVCTHQYITKQLENIRAHAPVCEICRYTDEQKQEPCEAADEYIIDTMYHKRKCKGCDRLMDSDKHQYPTNDFKCSVCGYQHVHNYYYFVINNDNKNHIKSCTLCNFGSSEPHNISAPTSYSTMEHKRQCSDCNFYYMEPHTTPGVCECGYSS</sequence>
<protein>
    <submittedName>
        <fullName evidence="1">Uncharacterized protein</fullName>
    </submittedName>
</protein>
<reference evidence="1 2" key="1">
    <citation type="journal article" date="2021" name="ISME Commun">
        <title>Automated analysis of genomic sequences facilitates high-throughput and comprehensive description of bacteria.</title>
        <authorList>
            <person name="Hitch T.C.A."/>
        </authorList>
    </citation>
    <scope>NUCLEOTIDE SEQUENCE [LARGE SCALE GENOMIC DNA]</scope>
    <source>
        <strain evidence="1 2">Sanger_18</strain>
    </source>
</reference>
<name>A0ABT2T4Y7_9FIRM</name>
<dbReference type="EMBL" id="JAOQKJ010000010">
    <property type="protein sequence ID" value="MCU6745280.1"/>
    <property type="molecule type" value="Genomic_DNA"/>
</dbReference>
<evidence type="ECO:0000313" key="2">
    <source>
        <dbReference type="Proteomes" id="UP001652432"/>
    </source>
</evidence>
<accession>A0ABT2T4Y7</accession>
<gene>
    <name evidence="1" type="ORF">OCV77_12410</name>
</gene>
<keyword evidence="2" id="KW-1185">Reference proteome</keyword>
<dbReference type="Proteomes" id="UP001652432">
    <property type="component" value="Unassembled WGS sequence"/>
</dbReference>
<proteinExistence type="predicted"/>
<dbReference type="RefSeq" id="WP_262575316.1">
    <property type="nucleotide sequence ID" value="NZ_JAOQKJ010000010.1"/>
</dbReference>
<organism evidence="1 2">
    <name type="scientific">Suilimivivens aceti</name>
    <dbReference type="NCBI Taxonomy" id="2981774"/>
    <lineage>
        <taxon>Bacteria</taxon>
        <taxon>Bacillati</taxon>
        <taxon>Bacillota</taxon>
        <taxon>Clostridia</taxon>
        <taxon>Lachnospirales</taxon>
        <taxon>Lachnospiraceae</taxon>
        <taxon>Suilimivivens</taxon>
    </lineage>
</organism>
<evidence type="ECO:0000313" key="1">
    <source>
        <dbReference type="EMBL" id="MCU6745280.1"/>
    </source>
</evidence>
<comment type="caution">
    <text evidence="1">The sequence shown here is derived from an EMBL/GenBank/DDBJ whole genome shotgun (WGS) entry which is preliminary data.</text>
</comment>